<reference evidence="2" key="5">
    <citation type="submission" date="2025-09" db="UniProtKB">
        <authorList>
            <consortium name="Ensembl"/>
        </authorList>
    </citation>
    <scope>IDENTIFICATION</scope>
</reference>
<evidence type="ECO:0000256" key="1">
    <source>
        <dbReference type="SAM" id="MobiDB-lite"/>
    </source>
</evidence>
<protein>
    <submittedName>
        <fullName evidence="2">Uncharacterized protein</fullName>
    </submittedName>
</protein>
<reference evidence="3" key="2">
    <citation type="journal article" date="2007" name="PLoS Biol.">
        <title>Survey sequencing and comparative analysis of the elephant shark (Callorhinchus milii) genome.</title>
        <authorList>
            <person name="Venkatesh B."/>
            <person name="Kirkness E.F."/>
            <person name="Loh Y.H."/>
            <person name="Halpern A.L."/>
            <person name="Lee A.P."/>
            <person name="Johnson J."/>
            <person name="Dandona N."/>
            <person name="Viswanathan L.D."/>
            <person name="Tay A."/>
            <person name="Venter J.C."/>
            <person name="Strausberg R.L."/>
            <person name="Brenner S."/>
        </authorList>
    </citation>
    <scope>NUCLEOTIDE SEQUENCE [LARGE SCALE GENOMIC DNA]</scope>
</reference>
<proteinExistence type="predicted"/>
<dbReference type="AlphaFoldDB" id="A0A4W3GQE0"/>
<feature type="region of interest" description="Disordered" evidence="1">
    <location>
        <begin position="24"/>
        <end position="108"/>
    </location>
</feature>
<sequence>GAPSYTVHQGPSRTQLHQGALTHTATPGALTGPSHTQLYQGPLTHTAAPGAPHTHSCTRGTSHAQLHQGPLTHTAAPGAPHTHSCTRGPSHTQQHQGPLTHTAAPGAPHTHSCTRGPCLCCTEMLKVPLSLCPPSPPRYQATVSCRLLLTILQCLRVKGPGLPSARWLTHTIGVTPQVWDPASQ</sequence>
<feature type="compositionally biased region" description="Polar residues" evidence="1">
    <location>
        <begin position="55"/>
        <end position="65"/>
    </location>
</feature>
<reference evidence="3" key="1">
    <citation type="journal article" date="2006" name="Science">
        <title>Ancient noncoding elements conserved in the human genome.</title>
        <authorList>
            <person name="Venkatesh B."/>
            <person name="Kirkness E.F."/>
            <person name="Loh Y.H."/>
            <person name="Halpern A.L."/>
            <person name="Lee A.P."/>
            <person name="Johnson J."/>
            <person name="Dandona N."/>
            <person name="Viswanathan L.D."/>
            <person name="Tay A."/>
            <person name="Venter J.C."/>
            <person name="Strausberg R.L."/>
            <person name="Brenner S."/>
        </authorList>
    </citation>
    <scope>NUCLEOTIDE SEQUENCE [LARGE SCALE GENOMIC DNA]</scope>
</reference>
<name>A0A4W3GQE0_CALMI</name>
<accession>A0A4W3GQE0</accession>
<reference evidence="3" key="3">
    <citation type="journal article" date="2014" name="Nature">
        <title>Elephant shark genome provides unique insights into gnathostome evolution.</title>
        <authorList>
            <consortium name="International Elephant Shark Genome Sequencing Consortium"/>
            <person name="Venkatesh B."/>
            <person name="Lee A.P."/>
            <person name="Ravi V."/>
            <person name="Maurya A.K."/>
            <person name="Lian M.M."/>
            <person name="Swann J.B."/>
            <person name="Ohta Y."/>
            <person name="Flajnik M.F."/>
            <person name="Sutoh Y."/>
            <person name="Kasahara M."/>
            <person name="Hoon S."/>
            <person name="Gangu V."/>
            <person name="Roy S.W."/>
            <person name="Irimia M."/>
            <person name="Korzh V."/>
            <person name="Kondrychyn I."/>
            <person name="Lim Z.W."/>
            <person name="Tay B.H."/>
            <person name="Tohari S."/>
            <person name="Kong K.W."/>
            <person name="Ho S."/>
            <person name="Lorente-Galdos B."/>
            <person name="Quilez J."/>
            <person name="Marques-Bonet T."/>
            <person name="Raney B.J."/>
            <person name="Ingham P.W."/>
            <person name="Tay A."/>
            <person name="Hillier L.W."/>
            <person name="Minx P."/>
            <person name="Boehm T."/>
            <person name="Wilson R.K."/>
            <person name="Brenner S."/>
            <person name="Warren W.C."/>
        </authorList>
    </citation>
    <scope>NUCLEOTIDE SEQUENCE [LARGE SCALE GENOMIC DNA]</scope>
</reference>
<reference evidence="2" key="4">
    <citation type="submission" date="2025-08" db="UniProtKB">
        <authorList>
            <consortium name="Ensembl"/>
        </authorList>
    </citation>
    <scope>IDENTIFICATION</scope>
</reference>
<organism evidence="2 3">
    <name type="scientific">Callorhinchus milii</name>
    <name type="common">Ghost shark</name>
    <dbReference type="NCBI Taxonomy" id="7868"/>
    <lineage>
        <taxon>Eukaryota</taxon>
        <taxon>Metazoa</taxon>
        <taxon>Chordata</taxon>
        <taxon>Craniata</taxon>
        <taxon>Vertebrata</taxon>
        <taxon>Chondrichthyes</taxon>
        <taxon>Holocephali</taxon>
        <taxon>Chimaeriformes</taxon>
        <taxon>Callorhinchidae</taxon>
        <taxon>Callorhinchus</taxon>
    </lineage>
</organism>
<keyword evidence="3" id="KW-1185">Reference proteome</keyword>
<dbReference type="Proteomes" id="UP000314986">
    <property type="component" value="Unassembled WGS sequence"/>
</dbReference>
<dbReference type="InParanoid" id="A0A4W3GQE0"/>
<evidence type="ECO:0000313" key="2">
    <source>
        <dbReference type="Ensembl" id="ENSCMIP00000006248.1"/>
    </source>
</evidence>
<dbReference type="Ensembl" id="ENSCMIT00000006457.1">
    <property type="protein sequence ID" value="ENSCMIP00000006248.1"/>
    <property type="gene ID" value="ENSCMIG00000003594.1"/>
</dbReference>
<evidence type="ECO:0000313" key="3">
    <source>
        <dbReference type="Proteomes" id="UP000314986"/>
    </source>
</evidence>
<feature type="compositionally biased region" description="Polar residues" evidence="1">
    <location>
        <begin position="83"/>
        <end position="99"/>
    </location>
</feature>